<dbReference type="InterPro" id="IPR023213">
    <property type="entry name" value="CAT-like_dom_sf"/>
</dbReference>
<comment type="caution">
    <text evidence="2">The sequence shown here is derived from an EMBL/GenBank/DDBJ whole genome shotgun (WGS) entry which is preliminary data.</text>
</comment>
<dbReference type="Proteomes" id="UP001597058">
    <property type="component" value="Unassembled WGS sequence"/>
</dbReference>
<dbReference type="GO" id="GO:0016746">
    <property type="term" value="F:acyltransferase activity"/>
    <property type="evidence" value="ECO:0007669"/>
    <property type="project" value="UniProtKB-KW"/>
</dbReference>
<dbReference type="Pfam" id="PF02458">
    <property type="entry name" value="Transferase"/>
    <property type="match status" value="1"/>
</dbReference>
<organism evidence="2 3">
    <name type="scientific">Streptomyces kaempferi</name>
    <dbReference type="NCBI Taxonomy" id="333725"/>
    <lineage>
        <taxon>Bacteria</taxon>
        <taxon>Bacillati</taxon>
        <taxon>Actinomycetota</taxon>
        <taxon>Actinomycetes</taxon>
        <taxon>Kitasatosporales</taxon>
        <taxon>Streptomycetaceae</taxon>
        <taxon>Streptomyces</taxon>
    </lineage>
</organism>
<keyword evidence="3" id="KW-1185">Reference proteome</keyword>
<evidence type="ECO:0000313" key="3">
    <source>
        <dbReference type="Proteomes" id="UP001597058"/>
    </source>
</evidence>
<dbReference type="PANTHER" id="PTHR31642:SF310">
    <property type="entry name" value="FATTY ALCOHOL:CAFFEOYL-COA ACYLTRANSFERASE"/>
    <property type="match status" value="1"/>
</dbReference>
<evidence type="ECO:0000313" key="2">
    <source>
        <dbReference type="EMBL" id="MFD1310925.1"/>
    </source>
</evidence>
<sequence>MNNSSAASRTRHHTVTVRAGAASAERVRLSVYDLMTGTFATPRTFYYRRTLDAAALRASLAATLPHYPLLTGRLVRDDDRGLSVVCDDAGVPFTESHSDRPMPAYGLGRSAKDDIGSYLHKASAFRIVGHDTPLLTVRVTHMRGGGSVLGIAINHSIVDGAGYLDFLRHWSRVHHGEEHRAAPYARTLLDGVAQGAAPDAARHSTQYALVSGPQKARFILRVNAGARRVRTVTLRFAADEIRALKEHARAGLAGSGLRVSSGDALSAHLWKVLAELRARPDDSVERLGMVVGLRSALRAALPDGYWGNAVTNVTPALPAGELRAASLADTVATVRRAVDGITADRVRDEVAFLQAQRDARRTHLVLSRMALDAFGGTVAVNNVSRLPVYEIDFGTGRPFWFEFPASPVPWSLLVTPTPLDDDSRDVHFSVPRNAAQALAAPEWTKRLHAYAPHA</sequence>
<keyword evidence="1" id="KW-0808">Transferase</keyword>
<dbReference type="RefSeq" id="WP_381236352.1">
    <property type="nucleotide sequence ID" value="NZ_JBHSKH010000028.1"/>
</dbReference>
<proteinExistence type="predicted"/>
<keyword evidence="2" id="KW-0012">Acyltransferase</keyword>
<name>A0ABW3XP61_9ACTN</name>
<dbReference type="EMBL" id="JBHTMM010000063">
    <property type="protein sequence ID" value="MFD1310925.1"/>
    <property type="molecule type" value="Genomic_DNA"/>
</dbReference>
<reference evidence="3" key="1">
    <citation type="journal article" date="2019" name="Int. J. Syst. Evol. Microbiol.">
        <title>The Global Catalogue of Microorganisms (GCM) 10K type strain sequencing project: providing services to taxonomists for standard genome sequencing and annotation.</title>
        <authorList>
            <consortium name="The Broad Institute Genomics Platform"/>
            <consortium name="The Broad Institute Genome Sequencing Center for Infectious Disease"/>
            <person name="Wu L."/>
            <person name="Ma J."/>
        </authorList>
    </citation>
    <scope>NUCLEOTIDE SEQUENCE [LARGE SCALE GENOMIC DNA]</scope>
    <source>
        <strain evidence="3">CGMCC 4.7020</strain>
    </source>
</reference>
<protein>
    <submittedName>
        <fullName evidence="2">Acyltransferase</fullName>
    </submittedName>
</protein>
<dbReference type="SUPFAM" id="SSF52777">
    <property type="entry name" value="CoA-dependent acyltransferases"/>
    <property type="match status" value="1"/>
</dbReference>
<dbReference type="Gene3D" id="3.30.559.10">
    <property type="entry name" value="Chloramphenicol acetyltransferase-like domain"/>
    <property type="match status" value="2"/>
</dbReference>
<dbReference type="PANTHER" id="PTHR31642">
    <property type="entry name" value="TRICHOTHECENE 3-O-ACETYLTRANSFERASE"/>
    <property type="match status" value="1"/>
</dbReference>
<dbReference type="InterPro" id="IPR050317">
    <property type="entry name" value="Plant_Fungal_Acyltransferase"/>
</dbReference>
<accession>A0ABW3XP61</accession>
<evidence type="ECO:0000256" key="1">
    <source>
        <dbReference type="ARBA" id="ARBA00022679"/>
    </source>
</evidence>
<gene>
    <name evidence="2" type="ORF">ACFQ5X_34480</name>
</gene>